<evidence type="ECO:0000313" key="2">
    <source>
        <dbReference type="EMBL" id="JAD42101.1"/>
    </source>
</evidence>
<proteinExistence type="predicted"/>
<keyword evidence="1" id="KW-0812">Transmembrane</keyword>
<keyword evidence="1" id="KW-0472">Membrane</keyword>
<evidence type="ECO:0000256" key="1">
    <source>
        <dbReference type="SAM" id="Phobius"/>
    </source>
</evidence>
<accession>A0A0A8ZTK4</accession>
<name>A0A0A8ZTK4_ARUDO</name>
<sequence length="54" mass="6099">MTCNKICFRIAGWTKGLRSYSYVMFVNCLTVVLCLIEGLKMVLLQGPKISNDAR</sequence>
<reference evidence="2" key="2">
    <citation type="journal article" date="2015" name="Data Brief">
        <title>Shoot transcriptome of the giant reed, Arundo donax.</title>
        <authorList>
            <person name="Barrero R.A."/>
            <person name="Guerrero F.D."/>
            <person name="Moolhuijzen P."/>
            <person name="Goolsby J.A."/>
            <person name="Tidwell J."/>
            <person name="Bellgard S.E."/>
            <person name="Bellgard M.I."/>
        </authorList>
    </citation>
    <scope>NUCLEOTIDE SEQUENCE</scope>
    <source>
        <tissue evidence="2">Shoot tissue taken approximately 20 cm above the soil surface</tissue>
    </source>
</reference>
<organism evidence="2">
    <name type="scientific">Arundo donax</name>
    <name type="common">Giant reed</name>
    <name type="synonym">Donax arundinaceus</name>
    <dbReference type="NCBI Taxonomy" id="35708"/>
    <lineage>
        <taxon>Eukaryota</taxon>
        <taxon>Viridiplantae</taxon>
        <taxon>Streptophyta</taxon>
        <taxon>Embryophyta</taxon>
        <taxon>Tracheophyta</taxon>
        <taxon>Spermatophyta</taxon>
        <taxon>Magnoliopsida</taxon>
        <taxon>Liliopsida</taxon>
        <taxon>Poales</taxon>
        <taxon>Poaceae</taxon>
        <taxon>PACMAD clade</taxon>
        <taxon>Arundinoideae</taxon>
        <taxon>Arundineae</taxon>
        <taxon>Arundo</taxon>
    </lineage>
</organism>
<keyword evidence="1" id="KW-1133">Transmembrane helix</keyword>
<protein>
    <submittedName>
        <fullName evidence="2">Uncharacterized protein</fullName>
    </submittedName>
</protein>
<reference evidence="2" key="1">
    <citation type="submission" date="2014-09" db="EMBL/GenBank/DDBJ databases">
        <authorList>
            <person name="Magalhaes I.L.F."/>
            <person name="Oliveira U."/>
            <person name="Santos F.R."/>
            <person name="Vidigal T.H.D.A."/>
            <person name="Brescovit A.D."/>
            <person name="Santos A.J."/>
        </authorList>
    </citation>
    <scope>NUCLEOTIDE SEQUENCE</scope>
    <source>
        <tissue evidence="2">Shoot tissue taken approximately 20 cm above the soil surface</tissue>
    </source>
</reference>
<feature type="transmembrane region" description="Helical" evidence="1">
    <location>
        <begin position="20"/>
        <end position="39"/>
    </location>
</feature>
<dbReference type="AlphaFoldDB" id="A0A0A8ZTK4"/>
<dbReference type="EMBL" id="GBRH01255794">
    <property type="protein sequence ID" value="JAD42101.1"/>
    <property type="molecule type" value="Transcribed_RNA"/>
</dbReference>